<reference evidence="1 2" key="1">
    <citation type="submission" date="2021-04" db="EMBL/GenBank/DDBJ databases">
        <authorList>
            <person name="Pira H."/>
            <person name="Risdian C."/>
            <person name="Wink J."/>
        </authorList>
    </citation>
    <scope>NUCLEOTIDE SEQUENCE [LARGE SCALE GENOMIC DNA]</scope>
    <source>
        <strain evidence="1 2">WHA3</strain>
    </source>
</reference>
<name>A0ABS6SBL4_9SPHN</name>
<dbReference type="PIRSF" id="PIRSF031796">
    <property type="entry name" value="UPC031796"/>
    <property type="match status" value="1"/>
</dbReference>
<comment type="caution">
    <text evidence="1">The sequence shown here is derived from an EMBL/GenBank/DDBJ whole genome shotgun (WGS) entry which is preliminary data.</text>
</comment>
<accession>A0ABS6SBL4</accession>
<gene>
    <name evidence="1" type="ORF">KCG44_02980</name>
</gene>
<dbReference type="Pfam" id="PF06319">
    <property type="entry name" value="MmcB-like"/>
    <property type="match status" value="1"/>
</dbReference>
<dbReference type="RefSeq" id="WP_218444107.1">
    <property type="nucleotide sequence ID" value="NZ_JAGSPA010000001.1"/>
</dbReference>
<dbReference type="EMBL" id="JAGSPA010000001">
    <property type="protein sequence ID" value="MBV7255745.1"/>
    <property type="molecule type" value="Genomic_DNA"/>
</dbReference>
<evidence type="ECO:0000313" key="1">
    <source>
        <dbReference type="EMBL" id="MBV7255745.1"/>
    </source>
</evidence>
<proteinExistence type="predicted"/>
<evidence type="ECO:0000313" key="2">
    <source>
        <dbReference type="Proteomes" id="UP000722336"/>
    </source>
</evidence>
<dbReference type="InterPro" id="IPR009394">
    <property type="entry name" value="MmcB-like"/>
</dbReference>
<dbReference type="Proteomes" id="UP000722336">
    <property type="component" value="Unassembled WGS sequence"/>
</dbReference>
<protein>
    <submittedName>
        <fullName evidence="1">MmcB family DNA repair protein</fullName>
    </submittedName>
</protein>
<organism evidence="1 2">
    <name type="scientific">Pacificimonas pallii</name>
    <dbReference type="NCBI Taxonomy" id="2827236"/>
    <lineage>
        <taxon>Bacteria</taxon>
        <taxon>Pseudomonadati</taxon>
        <taxon>Pseudomonadota</taxon>
        <taxon>Alphaproteobacteria</taxon>
        <taxon>Sphingomonadales</taxon>
        <taxon>Sphingosinicellaceae</taxon>
        <taxon>Pacificimonas</taxon>
    </lineage>
</organism>
<keyword evidence="2" id="KW-1185">Reference proteome</keyword>
<sequence>MQDIALSDSPLTAHDVARGIARLFWQRKSHCLTEMMLPGGRRADIMSFGEDGRITIVEIKVSVADLRGDAKWRDYLPWCDEFYWGIPAGFEASLLDEACFSPEMSGLIVADRFEAAVLRPPAQDSLAPARRKRATLLFARAAAARHMRNADPFLEGRG</sequence>